<dbReference type="GeneID" id="20353639"/>
<evidence type="ECO:0000313" key="3">
    <source>
        <dbReference type="Proteomes" id="UP000006039"/>
    </source>
</evidence>
<reference evidence="1" key="2">
    <citation type="submission" date="2010-07" db="EMBL/GenBank/DDBJ databases">
        <authorList>
            <consortium name="The Broad Institute Genome Sequencing Platform"/>
            <consortium name="Broad Institute Genome Sequencing Center for Infectious Disease"/>
            <person name="Ma L.-J."/>
            <person name="Dead R."/>
            <person name="Young S."/>
            <person name="Zeng Q."/>
            <person name="Koehrsen M."/>
            <person name="Alvarado L."/>
            <person name="Berlin A."/>
            <person name="Chapman S.B."/>
            <person name="Chen Z."/>
            <person name="Freedman E."/>
            <person name="Gellesch M."/>
            <person name="Goldberg J."/>
            <person name="Griggs A."/>
            <person name="Gujja S."/>
            <person name="Heilman E.R."/>
            <person name="Heiman D."/>
            <person name="Hepburn T."/>
            <person name="Howarth C."/>
            <person name="Jen D."/>
            <person name="Larson L."/>
            <person name="Mehta T."/>
            <person name="Neiman D."/>
            <person name="Pearson M."/>
            <person name="Roberts A."/>
            <person name="Saif S."/>
            <person name="Shea T."/>
            <person name="Shenoy N."/>
            <person name="Sisk P."/>
            <person name="Stolte C."/>
            <person name="Sykes S."/>
            <person name="Walk T."/>
            <person name="White J."/>
            <person name="Yandava C."/>
            <person name="Haas B."/>
            <person name="Nusbaum C."/>
            <person name="Birren B."/>
        </authorList>
    </citation>
    <scope>NUCLEOTIDE SEQUENCE</scope>
    <source>
        <strain evidence="1">R3-111a-1</strain>
    </source>
</reference>
<protein>
    <submittedName>
        <fullName evidence="1 2">Uncharacterized protein</fullName>
    </submittedName>
</protein>
<proteinExistence type="predicted"/>
<name>J3PI51_GAET3</name>
<dbReference type="VEuPathDB" id="FungiDB:GGTG_13181"/>
<keyword evidence="3" id="KW-1185">Reference proteome</keyword>
<organism evidence="1">
    <name type="scientific">Gaeumannomyces tritici (strain R3-111a-1)</name>
    <name type="common">Wheat and barley take-all root rot fungus</name>
    <name type="synonym">Gaeumannomyces graminis var. tritici</name>
    <dbReference type="NCBI Taxonomy" id="644352"/>
    <lineage>
        <taxon>Eukaryota</taxon>
        <taxon>Fungi</taxon>
        <taxon>Dikarya</taxon>
        <taxon>Ascomycota</taxon>
        <taxon>Pezizomycotina</taxon>
        <taxon>Sordariomycetes</taxon>
        <taxon>Sordariomycetidae</taxon>
        <taxon>Magnaporthales</taxon>
        <taxon>Magnaporthaceae</taxon>
        <taxon>Gaeumannomyces</taxon>
    </lineage>
</organism>
<reference evidence="3" key="1">
    <citation type="submission" date="2010-07" db="EMBL/GenBank/DDBJ databases">
        <title>The genome sequence of Gaeumannomyces graminis var. tritici strain R3-111a-1.</title>
        <authorList>
            <consortium name="The Broad Institute Genome Sequencing Platform"/>
            <person name="Ma L.-J."/>
            <person name="Dead R."/>
            <person name="Young S."/>
            <person name="Zeng Q."/>
            <person name="Koehrsen M."/>
            <person name="Alvarado L."/>
            <person name="Berlin A."/>
            <person name="Chapman S.B."/>
            <person name="Chen Z."/>
            <person name="Freedman E."/>
            <person name="Gellesch M."/>
            <person name="Goldberg J."/>
            <person name="Griggs A."/>
            <person name="Gujja S."/>
            <person name="Heilman E.R."/>
            <person name="Heiman D."/>
            <person name="Hepburn T."/>
            <person name="Howarth C."/>
            <person name="Jen D."/>
            <person name="Larson L."/>
            <person name="Mehta T."/>
            <person name="Neiman D."/>
            <person name="Pearson M."/>
            <person name="Roberts A."/>
            <person name="Saif S."/>
            <person name="Shea T."/>
            <person name="Shenoy N."/>
            <person name="Sisk P."/>
            <person name="Stolte C."/>
            <person name="Sykes S."/>
            <person name="Walk T."/>
            <person name="White J."/>
            <person name="Yandava C."/>
            <person name="Haas B."/>
            <person name="Nusbaum C."/>
            <person name="Birren B."/>
        </authorList>
    </citation>
    <scope>NUCLEOTIDE SEQUENCE [LARGE SCALE GENOMIC DNA]</scope>
    <source>
        <strain evidence="3">R3-111a-1</strain>
    </source>
</reference>
<dbReference type="Proteomes" id="UP000006039">
    <property type="component" value="Unassembled WGS sequence"/>
</dbReference>
<reference evidence="2" key="5">
    <citation type="submission" date="2018-04" db="UniProtKB">
        <authorList>
            <consortium name="EnsemblFungi"/>
        </authorList>
    </citation>
    <scope>IDENTIFICATION</scope>
    <source>
        <strain evidence="2">R3-111a-1</strain>
    </source>
</reference>
<evidence type="ECO:0000313" key="2">
    <source>
        <dbReference type="EnsemblFungi" id="EJT69563"/>
    </source>
</evidence>
<dbReference type="EMBL" id="GL385404">
    <property type="protein sequence ID" value="EJT69563.1"/>
    <property type="molecule type" value="Genomic_DNA"/>
</dbReference>
<dbReference type="EnsemblFungi" id="EJT69563">
    <property type="protein sequence ID" value="EJT69563"/>
    <property type="gene ID" value="GGTG_13181"/>
</dbReference>
<gene>
    <name evidence="2" type="primary">20353639</name>
    <name evidence="1" type="ORF">GGTG_13181</name>
</gene>
<evidence type="ECO:0000313" key="1">
    <source>
        <dbReference type="EMBL" id="EJT69563.1"/>
    </source>
</evidence>
<dbReference type="AlphaFoldDB" id="J3PI51"/>
<reference evidence="2" key="4">
    <citation type="journal article" date="2015" name="G3 (Bethesda)">
        <title>Genome sequences of three phytopathogenic species of the Magnaporthaceae family of fungi.</title>
        <authorList>
            <person name="Okagaki L.H."/>
            <person name="Nunes C.C."/>
            <person name="Sailsbery J."/>
            <person name="Clay B."/>
            <person name="Brown D."/>
            <person name="John T."/>
            <person name="Oh Y."/>
            <person name="Young N."/>
            <person name="Fitzgerald M."/>
            <person name="Haas B.J."/>
            <person name="Zeng Q."/>
            <person name="Young S."/>
            <person name="Adiconis X."/>
            <person name="Fan L."/>
            <person name="Levin J.Z."/>
            <person name="Mitchell T.K."/>
            <person name="Okubara P.A."/>
            <person name="Farman M.L."/>
            <person name="Kohn L.M."/>
            <person name="Birren B."/>
            <person name="Ma L.-J."/>
            <person name="Dean R.A."/>
        </authorList>
    </citation>
    <scope>NUCLEOTIDE SEQUENCE</scope>
    <source>
        <strain evidence="2">R3-111a-1</strain>
    </source>
</reference>
<accession>J3PI51</accession>
<dbReference type="RefSeq" id="XP_009229348.1">
    <property type="nucleotide sequence ID" value="XM_009231084.1"/>
</dbReference>
<reference evidence="1" key="3">
    <citation type="submission" date="2010-09" db="EMBL/GenBank/DDBJ databases">
        <title>Annotation of Gaeumannomyces graminis var. tritici R3-111a-1.</title>
        <authorList>
            <consortium name="The Broad Institute Genome Sequencing Platform"/>
            <person name="Ma L.-J."/>
            <person name="Dead R."/>
            <person name="Young S.K."/>
            <person name="Zeng Q."/>
            <person name="Gargeya S."/>
            <person name="Fitzgerald M."/>
            <person name="Haas B."/>
            <person name="Abouelleil A."/>
            <person name="Alvarado L."/>
            <person name="Arachchi H.M."/>
            <person name="Berlin A."/>
            <person name="Brown A."/>
            <person name="Chapman S.B."/>
            <person name="Chen Z."/>
            <person name="Dunbar C."/>
            <person name="Freedman E."/>
            <person name="Gearin G."/>
            <person name="Gellesch M."/>
            <person name="Goldberg J."/>
            <person name="Griggs A."/>
            <person name="Gujja S."/>
            <person name="Heiman D."/>
            <person name="Howarth C."/>
            <person name="Larson L."/>
            <person name="Lui A."/>
            <person name="MacDonald P.J.P."/>
            <person name="Mehta T."/>
            <person name="Montmayeur A."/>
            <person name="Murphy C."/>
            <person name="Neiman D."/>
            <person name="Pearson M."/>
            <person name="Priest M."/>
            <person name="Roberts A."/>
            <person name="Saif S."/>
            <person name="Shea T."/>
            <person name="Shenoy N."/>
            <person name="Sisk P."/>
            <person name="Stolte C."/>
            <person name="Sykes S."/>
            <person name="Yandava C."/>
            <person name="Wortman J."/>
            <person name="Nusbaum C."/>
            <person name="Birren B."/>
        </authorList>
    </citation>
    <scope>NUCLEOTIDE SEQUENCE</scope>
    <source>
        <strain evidence="1">R3-111a-1</strain>
    </source>
</reference>
<dbReference type="HOGENOM" id="CLU_1224837_0_0_1"/>
<sequence>MLPLLALSHALATPLPSAPALYGFNYSLSSPSTYHALVAWPLDAAPLIPSASNGAHLSISGTDRDPRTTAPPVPHSLFIELPRLIRGGYYKRVDLRVGCARATAVDTARLANFNGRCNSAQNGSEPVWCRVPLAAIANEPSAGCTPGETFTDCRRWGNLSGPEKTLKIALWAGVHVGGRDVQLWGLGDRCVADERVRPTLQHPTCPDVGGFEMTQEFEVGVVCSMA</sequence>